<feature type="compositionally biased region" description="Polar residues" evidence="1">
    <location>
        <begin position="160"/>
        <end position="169"/>
    </location>
</feature>
<dbReference type="EMBL" id="NIVC01000422">
    <property type="protein sequence ID" value="PAA83336.1"/>
    <property type="molecule type" value="Genomic_DNA"/>
</dbReference>
<gene>
    <name evidence="3" type="ORF">BOX15_Mlig028394g1</name>
</gene>
<keyword evidence="2" id="KW-0812">Transmembrane</keyword>
<dbReference type="Proteomes" id="UP000215902">
    <property type="component" value="Unassembled WGS sequence"/>
</dbReference>
<evidence type="ECO:0000313" key="4">
    <source>
        <dbReference type="Proteomes" id="UP000215902"/>
    </source>
</evidence>
<keyword evidence="4" id="KW-1185">Reference proteome</keyword>
<evidence type="ECO:0000256" key="2">
    <source>
        <dbReference type="SAM" id="Phobius"/>
    </source>
</evidence>
<evidence type="ECO:0000313" key="3">
    <source>
        <dbReference type="EMBL" id="PAA83336.1"/>
    </source>
</evidence>
<organism evidence="3 4">
    <name type="scientific">Macrostomum lignano</name>
    <dbReference type="NCBI Taxonomy" id="282301"/>
    <lineage>
        <taxon>Eukaryota</taxon>
        <taxon>Metazoa</taxon>
        <taxon>Spiralia</taxon>
        <taxon>Lophotrochozoa</taxon>
        <taxon>Platyhelminthes</taxon>
        <taxon>Rhabditophora</taxon>
        <taxon>Macrostomorpha</taxon>
        <taxon>Macrostomida</taxon>
        <taxon>Macrostomidae</taxon>
        <taxon>Macrostomum</taxon>
    </lineage>
</organism>
<accession>A0A267GBH6</accession>
<keyword evidence="2" id="KW-0472">Membrane</keyword>
<proteinExistence type="predicted"/>
<name>A0A267GBH6_9PLAT</name>
<protein>
    <submittedName>
        <fullName evidence="3">Uncharacterized protein</fullName>
    </submittedName>
</protein>
<feature type="region of interest" description="Disordered" evidence="1">
    <location>
        <begin position="145"/>
        <end position="169"/>
    </location>
</feature>
<feature type="transmembrane region" description="Helical" evidence="2">
    <location>
        <begin position="81"/>
        <end position="106"/>
    </location>
</feature>
<dbReference type="AlphaFoldDB" id="A0A267GBH6"/>
<feature type="transmembrane region" description="Helical" evidence="2">
    <location>
        <begin position="35"/>
        <end position="55"/>
    </location>
</feature>
<sequence>MTITLEYDRSEDKEQKLVAECDEVRCLRYIHLMPPVTLTICGCILGGLSSLALLLRDIDNDSLVMLKPGTYGREGKSSRTLGVWCYVGLGAAAAGVAHLLLCLTVLKFRRPEPRLGSFLQALAAQQRLGESRDPSLFNSNQHFRRFPPNLSTGGDGGPNRKSSGGTTVH</sequence>
<evidence type="ECO:0000256" key="1">
    <source>
        <dbReference type="SAM" id="MobiDB-lite"/>
    </source>
</evidence>
<comment type="caution">
    <text evidence="3">The sequence shown here is derived from an EMBL/GenBank/DDBJ whole genome shotgun (WGS) entry which is preliminary data.</text>
</comment>
<keyword evidence="2" id="KW-1133">Transmembrane helix</keyword>
<reference evidence="3 4" key="1">
    <citation type="submission" date="2017-06" db="EMBL/GenBank/DDBJ databases">
        <title>A platform for efficient transgenesis in Macrostomum lignano, a flatworm model organism for stem cell research.</title>
        <authorList>
            <person name="Berezikov E."/>
        </authorList>
    </citation>
    <scope>NUCLEOTIDE SEQUENCE [LARGE SCALE GENOMIC DNA]</scope>
    <source>
        <strain evidence="3">DV1</strain>
        <tissue evidence="3">Whole organism</tissue>
    </source>
</reference>